<dbReference type="AlphaFoldDB" id="A0A0X3BKD7"/>
<dbReference type="KEGG" id="mema:MMAB1_1230"/>
<evidence type="ECO:0000313" key="2">
    <source>
        <dbReference type="Proteomes" id="UP000069850"/>
    </source>
</evidence>
<name>A0A0X3BKD7_9EURY</name>
<organism evidence="1 2">
    <name type="scientific">Methanoculleus bourgensis</name>
    <dbReference type="NCBI Taxonomy" id="83986"/>
    <lineage>
        <taxon>Archaea</taxon>
        <taxon>Methanobacteriati</taxon>
        <taxon>Methanobacteriota</taxon>
        <taxon>Stenosarchaea group</taxon>
        <taxon>Methanomicrobia</taxon>
        <taxon>Methanomicrobiales</taxon>
        <taxon>Methanomicrobiaceae</taxon>
        <taxon>Methanoculleus</taxon>
    </lineage>
</organism>
<proteinExistence type="predicted"/>
<accession>A0A0X3BKD7</accession>
<reference evidence="1 2" key="1">
    <citation type="submission" date="2016-01" db="EMBL/GenBank/DDBJ databases">
        <authorList>
            <person name="Manzoor S."/>
        </authorList>
    </citation>
    <scope>NUCLEOTIDE SEQUENCE [LARGE SCALE GENOMIC DNA]</scope>
    <source>
        <strain evidence="1">Methanoculleus sp MAB1</strain>
    </source>
</reference>
<gene>
    <name evidence="1" type="ORF">MMAB1_1230</name>
</gene>
<dbReference type="EMBL" id="LT158599">
    <property type="protein sequence ID" value="CVK32443.1"/>
    <property type="molecule type" value="Genomic_DNA"/>
</dbReference>
<evidence type="ECO:0000313" key="1">
    <source>
        <dbReference type="EMBL" id="CVK32443.1"/>
    </source>
</evidence>
<dbReference type="Proteomes" id="UP000069850">
    <property type="component" value="Chromosome 1"/>
</dbReference>
<sequence>MDVSMSSVKTLPVTIIAGTKEKTLLNEGKTQKRPGNATIASIARSSLWKRKALSSSGGTFQRLRSLQFVSTLLKRMAFGVLNGLPATTGIPSGTS</sequence>
<protein>
    <submittedName>
        <fullName evidence="1">Uncharacterized protein</fullName>
    </submittedName>
</protein>